<feature type="domain" description="Reverse transcriptase" evidence="2">
    <location>
        <begin position="263"/>
        <end position="383"/>
    </location>
</feature>
<proteinExistence type="predicted"/>
<evidence type="ECO:0000313" key="3">
    <source>
        <dbReference type="EMBL" id="KAJ8423639.1"/>
    </source>
</evidence>
<dbReference type="AlphaFoldDB" id="A0A9Q1GQV8"/>
<feature type="compositionally biased region" description="Polar residues" evidence="1">
    <location>
        <begin position="401"/>
        <end position="418"/>
    </location>
</feature>
<feature type="region of interest" description="Disordered" evidence="1">
    <location>
        <begin position="390"/>
        <end position="418"/>
    </location>
</feature>
<evidence type="ECO:0000313" key="4">
    <source>
        <dbReference type="Proteomes" id="UP001153076"/>
    </source>
</evidence>
<protein>
    <recommendedName>
        <fullName evidence="2">Reverse transcriptase domain-containing protein</fullName>
    </recommendedName>
</protein>
<dbReference type="InterPro" id="IPR043502">
    <property type="entry name" value="DNA/RNA_pol_sf"/>
</dbReference>
<dbReference type="OrthoDB" id="1934719at2759"/>
<dbReference type="InterPro" id="IPR000477">
    <property type="entry name" value="RT_dom"/>
</dbReference>
<reference evidence="3" key="1">
    <citation type="submission" date="2022-04" db="EMBL/GenBank/DDBJ databases">
        <title>Carnegiea gigantea Genome sequencing and assembly v2.</title>
        <authorList>
            <person name="Copetti D."/>
            <person name="Sanderson M.J."/>
            <person name="Burquez A."/>
            <person name="Wojciechowski M.F."/>
        </authorList>
    </citation>
    <scope>NUCLEOTIDE SEQUENCE</scope>
    <source>
        <strain evidence="3">SGP5-SGP5p</strain>
        <tissue evidence="3">Aerial part</tissue>
    </source>
</reference>
<name>A0A9Q1GQV8_9CARY</name>
<organism evidence="3 4">
    <name type="scientific">Carnegiea gigantea</name>
    <dbReference type="NCBI Taxonomy" id="171969"/>
    <lineage>
        <taxon>Eukaryota</taxon>
        <taxon>Viridiplantae</taxon>
        <taxon>Streptophyta</taxon>
        <taxon>Embryophyta</taxon>
        <taxon>Tracheophyta</taxon>
        <taxon>Spermatophyta</taxon>
        <taxon>Magnoliopsida</taxon>
        <taxon>eudicotyledons</taxon>
        <taxon>Gunneridae</taxon>
        <taxon>Pentapetalae</taxon>
        <taxon>Caryophyllales</taxon>
        <taxon>Cactineae</taxon>
        <taxon>Cactaceae</taxon>
        <taxon>Cactoideae</taxon>
        <taxon>Echinocereeae</taxon>
        <taxon>Carnegiea</taxon>
    </lineage>
</organism>
<accession>A0A9Q1GQV8</accession>
<evidence type="ECO:0000259" key="2">
    <source>
        <dbReference type="Pfam" id="PF00078"/>
    </source>
</evidence>
<dbReference type="Pfam" id="PF00078">
    <property type="entry name" value="RVT_1"/>
    <property type="match status" value="1"/>
</dbReference>
<dbReference type="EMBL" id="JAKOGI010001912">
    <property type="protein sequence ID" value="KAJ8423639.1"/>
    <property type="molecule type" value="Genomic_DNA"/>
</dbReference>
<feature type="region of interest" description="Disordered" evidence="1">
    <location>
        <begin position="1"/>
        <end position="22"/>
    </location>
</feature>
<sequence length="418" mass="47049">MPKHAPSPTLGKQPHASPSQHAGFSPMDKICTWNFRGLNWPNKQEDLKAFLHKHHQLIARQRLTDAQHALSCALDAATLRLLEMEARNHYIRILSSSVDLIKQQSKAEWIGYGDDCTRFFFARAKQRKLAVYVYSLEDAQGHTQYGFSAVAQVLHDYYSALLGPSIQPIAPIDLAIIQLGRCLTPEQQHGLCIPFTDREIKDAIFSIPNHKSPVPDGYSSGFFKSTWDITGDMVSATVRAFFETGRLPPSLGHTKLVLIPKVHNPSRATDFRPISCCNTIYKCITKLLCSWLKAVLPHLVQEQQGAFIKGREILHNVLLCQDIVRGYSRAGISPRCVIKLDIHKAFDSVHWQFIHDLLVHLKFLPHFIKLVMAYLKSVSFDLHVNGTRGGPSRGEGALNKVTRSPPSYSSSQWNIFPD</sequence>
<dbReference type="Proteomes" id="UP001153076">
    <property type="component" value="Unassembled WGS sequence"/>
</dbReference>
<dbReference type="PANTHER" id="PTHR19446">
    <property type="entry name" value="REVERSE TRANSCRIPTASES"/>
    <property type="match status" value="1"/>
</dbReference>
<gene>
    <name evidence="3" type="ORF">Cgig2_032927</name>
</gene>
<comment type="caution">
    <text evidence="3">The sequence shown here is derived from an EMBL/GenBank/DDBJ whole genome shotgun (WGS) entry which is preliminary data.</text>
</comment>
<keyword evidence="4" id="KW-1185">Reference proteome</keyword>
<dbReference type="SUPFAM" id="SSF56672">
    <property type="entry name" value="DNA/RNA polymerases"/>
    <property type="match status" value="1"/>
</dbReference>
<evidence type="ECO:0000256" key="1">
    <source>
        <dbReference type="SAM" id="MobiDB-lite"/>
    </source>
</evidence>